<gene>
    <name evidence="2" type="ORF">CARN7_0750</name>
</gene>
<dbReference type="AlphaFoldDB" id="E6QRX5"/>
<evidence type="ECO:0000256" key="1">
    <source>
        <dbReference type="SAM" id="MobiDB-lite"/>
    </source>
</evidence>
<proteinExistence type="predicted"/>
<reference evidence="2" key="1">
    <citation type="submission" date="2009-10" db="EMBL/GenBank/DDBJ databases">
        <title>Diversity of trophic interactions inside an arsenic-rich microbial ecosystem.</title>
        <authorList>
            <person name="Bertin P.N."/>
            <person name="Heinrich-Salmeron A."/>
            <person name="Pelletier E."/>
            <person name="Goulhen-Chollet F."/>
            <person name="Arsene-Ploetze F."/>
            <person name="Gallien S."/>
            <person name="Calteau A."/>
            <person name="Vallenet D."/>
            <person name="Casiot C."/>
            <person name="Chane-Woon-Ming B."/>
            <person name="Giloteaux L."/>
            <person name="Barakat M."/>
            <person name="Bonnefoy V."/>
            <person name="Bruneel O."/>
            <person name="Chandler M."/>
            <person name="Cleiss J."/>
            <person name="Duran R."/>
            <person name="Elbaz-Poulichet F."/>
            <person name="Fonknechten N."/>
            <person name="Lauga B."/>
            <person name="Mornico D."/>
            <person name="Ortet P."/>
            <person name="Schaeffer C."/>
            <person name="Siguier P."/>
            <person name="Alexander Thil Smith A."/>
            <person name="Van Dorsselaer A."/>
            <person name="Weissenbach J."/>
            <person name="Medigue C."/>
            <person name="Le Paslier D."/>
        </authorList>
    </citation>
    <scope>NUCLEOTIDE SEQUENCE</scope>
</reference>
<feature type="region of interest" description="Disordered" evidence="1">
    <location>
        <begin position="32"/>
        <end position="52"/>
    </location>
</feature>
<protein>
    <submittedName>
        <fullName evidence="2">Uncharacterized protein</fullName>
    </submittedName>
</protein>
<comment type="caution">
    <text evidence="2">The sequence shown here is derived from an EMBL/GenBank/DDBJ whole genome shotgun (WGS) entry which is preliminary data.</text>
</comment>
<accession>E6QRX5</accession>
<sequence length="52" mass="6038">MHLLAHCFALIKDEVELETLLKRTTKIHESLLPEPRQSALTGERRTKLLTQQ</sequence>
<name>E6QRX5_9ZZZZ</name>
<organism evidence="2">
    <name type="scientific">mine drainage metagenome</name>
    <dbReference type="NCBI Taxonomy" id="410659"/>
    <lineage>
        <taxon>unclassified sequences</taxon>
        <taxon>metagenomes</taxon>
        <taxon>ecological metagenomes</taxon>
    </lineage>
</organism>
<evidence type="ECO:0000313" key="2">
    <source>
        <dbReference type="EMBL" id="CBI09997.1"/>
    </source>
</evidence>
<dbReference type="EMBL" id="CABR01000060">
    <property type="protein sequence ID" value="CBI09997.1"/>
    <property type="molecule type" value="Genomic_DNA"/>
</dbReference>